<dbReference type="InterPro" id="IPR050400">
    <property type="entry name" value="Bact_Cytoskel_RodZ"/>
</dbReference>
<dbReference type="Proteomes" id="UP000060602">
    <property type="component" value="Chromosome"/>
</dbReference>
<evidence type="ECO:0000313" key="4">
    <source>
        <dbReference type="Proteomes" id="UP000060602"/>
    </source>
</evidence>
<dbReference type="PANTHER" id="PTHR34475">
    <property type="match status" value="1"/>
</dbReference>
<proteinExistence type="predicted"/>
<dbReference type="InterPro" id="IPR010982">
    <property type="entry name" value="Lambda_DNA-bd_dom_sf"/>
</dbReference>
<keyword evidence="2" id="KW-0812">Transmembrane</keyword>
<evidence type="ECO:0000313" key="3">
    <source>
        <dbReference type="EMBL" id="AMG36171.1"/>
    </source>
</evidence>
<dbReference type="PANTHER" id="PTHR34475:SF1">
    <property type="entry name" value="CYTOSKELETON PROTEIN RODZ"/>
    <property type="match status" value="1"/>
</dbReference>
<dbReference type="GO" id="GO:0003677">
    <property type="term" value="F:DNA binding"/>
    <property type="evidence" value="ECO:0007669"/>
    <property type="project" value="InterPro"/>
</dbReference>
<feature type="transmembrane region" description="Helical" evidence="2">
    <location>
        <begin position="128"/>
        <end position="147"/>
    </location>
</feature>
<reference evidence="4" key="1">
    <citation type="submission" date="2015-12" db="EMBL/GenBank/DDBJ databases">
        <title>FDA dAtabase for Regulatory Grade micrObial Sequences (FDA-ARGOS): Supporting development and validation of Infectious Disease Dx tests.</title>
        <authorList>
            <person name="Case J."/>
            <person name="Tallon L."/>
            <person name="Sadzewicz L."/>
            <person name="Sengamalay N."/>
            <person name="Ott S."/>
            <person name="Godinez A."/>
            <person name="Nagaraj S."/>
            <person name="Nadendla S."/>
            <person name="Sichtig H."/>
        </authorList>
    </citation>
    <scope>NUCLEOTIDE SEQUENCE [LARGE SCALE GENOMIC DNA]</scope>
    <source>
        <strain evidence="4">FDAARGOS_147</strain>
    </source>
</reference>
<dbReference type="AlphaFoldDB" id="A0A120LH49"/>
<feature type="region of interest" description="Disordered" evidence="1">
    <location>
        <begin position="1"/>
        <end position="23"/>
    </location>
</feature>
<name>A0A120LH49_ALCXX</name>
<dbReference type="RefSeq" id="WP_061071875.1">
    <property type="nucleotide sequence ID" value="NZ_CP014060.2"/>
</dbReference>
<dbReference type="Gene3D" id="1.10.260.40">
    <property type="entry name" value="lambda repressor-like DNA-binding domains"/>
    <property type="match status" value="1"/>
</dbReference>
<sequence length="166" mass="17831">MTQDIASAVSETPAGAGDSGKVGSALRTLRQSKGWSLEEVSSRIKFSAKQIEALENEQWGELPTGVSLRGLIRNYARMLGADSQAIVDSLDPKARVTGPVKLSPGALHSAHSIPQSSADDDRGSSTSWGWLIAIVLVLAAGVAYAFWQGWLPQQWLAFDWLPKLSK</sequence>
<dbReference type="SUPFAM" id="SSF47413">
    <property type="entry name" value="lambda repressor-like DNA-binding domains"/>
    <property type="match status" value="1"/>
</dbReference>
<dbReference type="EMBL" id="CP014060">
    <property type="protein sequence ID" value="AMG36171.1"/>
    <property type="molecule type" value="Genomic_DNA"/>
</dbReference>
<organism evidence="3 4">
    <name type="scientific">Alcaligenes xylosoxydans xylosoxydans</name>
    <name type="common">Achromobacter xylosoxidans</name>
    <dbReference type="NCBI Taxonomy" id="85698"/>
    <lineage>
        <taxon>Bacteria</taxon>
        <taxon>Pseudomonadati</taxon>
        <taxon>Pseudomonadota</taxon>
        <taxon>Betaproteobacteria</taxon>
        <taxon>Burkholderiales</taxon>
        <taxon>Alcaligenaceae</taxon>
        <taxon>Achromobacter</taxon>
    </lineage>
</organism>
<evidence type="ECO:0000256" key="1">
    <source>
        <dbReference type="SAM" id="MobiDB-lite"/>
    </source>
</evidence>
<dbReference type="CDD" id="cd00093">
    <property type="entry name" value="HTH_XRE"/>
    <property type="match status" value="1"/>
</dbReference>
<accession>A0A120LH49</accession>
<gene>
    <name evidence="3" type="ORF">AL504_09080</name>
</gene>
<evidence type="ECO:0000256" key="2">
    <source>
        <dbReference type="SAM" id="Phobius"/>
    </source>
</evidence>
<dbReference type="InterPro" id="IPR001387">
    <property type="entry name" value="Cro/C1-type_HTH"/>
</dbReference>
<protein>
    <submittedName>
        <fullName evidence="3">Transcriptional regulator</fullName>
    </submittedName>
</protein>
<dbReference type="Pfam" id="PF13413">
    <property type="entry name" value="HTH_25"/>
    <property type="match status" value="1"/>
</dbReference>
<keyword evidence="2" id="KW-0472">Membrane</keyword>
<keyword evidence="2" id="KW-1133">Transmembrane helix</keyword>